<evidence type="ECO:0000256" key="1">
    <source>
        <dbReference type="ARBA" id="ARBA00023015"/>
    </source>
</evidence>
<dbReference type="AlphaFoldDB" id="A0A147ERF4"/>
<proteinExistence type="predicted"/>
<dbReference type="Gene3D" id="1.10.10.60">
    <property type="entry name" value="Homeodomain-like"/>
    <property type="match status" value="1"/>
</dbReference>
<evidence type="ECO:0000256" key="3">
    <source>
        <dbReference type="ARBA" id="ARBA00023163"/>
    </source>
</evidence>
<keyword evidence="2 4" id="KW-0238">DNA-binding</keyword>
<evidence type="ECO:0000313" key="6">
    <source>
        <dbReference type="EMBL" id="KTR87089.1"/>
    </source>
</evidence>
<dbReference type="Proteomes" id="UP000070810">
    <property type="component" value="Unassembled WGS sequence"/>
</dbReference>
<dbReference type="RefSeq" id="WP_058592941.1">
    <property type="nucleotide sequence ID" value="NZ_LDRK01000010.1"/>
</dbReference>
<feature type="DNA-binding region" description="H-T-H motif" evidence="4">
    <location>
        <begin position="29"/>
        <end position="48"/>
    </location>
</feature>
<dbReference type="PATRIC" id="fig|1079994.3.peg.100"/>
<protein>
    <submittedName>
        <fullName evidence="6">TetR family transcriptional regulator</fullName>
    </submittedName>
</protein>
<dbReference type="Gene3D" id="1.10.357.10">
    <property type="entry name" value="Tetracycline Repressor, domain 2"/>
    <property type="match status" value="1"/>
</dbReference>
<keyword evidence="1" id="KW-0805">Transcription regulation</keyword>
<accession>A0A147ERF4</accession>
<keyword evidence="3" id="KW-0804">Transcription</keyword>
<dbReference type="EMBL" id="LDRK01000010">
    <property type="protein sequence ID" value="KTR87089.1"/>
    <property type="molecule type" value="Genomic_DNA"/>
</dbReference>
<reference evidence="6 7" key="1">
    <citation type="journal article" date="2016" name="Front. Microbiol.">
        <title>Genomic Resource of Rice Seed Associated Bacteria.</title>
        <authorList>
            <person name="Midha S."/>
            <person name="Bansal K."/>
            <person name="Sharma S."/>
            <person name="Kumar N."/>
            <person name="Patil P.P."/>
            <person name="Chaudhry V."/>
            <person name="Patil P.B."/>
        </authorList>
    </citation>
    <scope>NUCLEOTIDE SEQUENCE [LARGE SCALE GENOMIC DNA]</scope>
    <source>
        <strain evidence="6 7">NS354</strain>
    </source>
</reference>
<dbReference type="OrthoDB" id="9805134at2"/>
<evidence type="ECO:0000259" key="5">
    <source>
        <dbReference type="PROSITE" id="PS50977"/>
    </source>
</evidence>
<feature type="domain" description="HTH tetR-type" evidence="5">
    <location>
        <begin position="6"/>
        <end position="66"/>
    </location>
</feature>
<dbReference type="InterPro" id="IPR001647">
    <property type="entry name" value="HTH_TetR"/>
</dbReference>
<dbReference type="InterPro" id="IPR009057">
    <property type="entry name" value="Homeodomain-like_sf"/>
</dbReference>
<evidence type="ECO:0000313" key="7">
    <source>
        <dbReference type="Proteomes" id="UP000070810"/>
    </source>
</evidence>
<evidence type="ECO:0000256" key="2">
    <source>
        <dbReference type="ARBA" id="ARBA00023125"/>
    </source>
</evidence>
<evidence type="ECO:0000256" key="4">
    <source>
        <dbReference type="PROSITE-ProRule" id="PRU00335"/>
    </source>
</evidence>
<dbReference type="SUPFAM" id="SSF46689">
    <property type="entry name" value="Homeodomain-like"/>
    <property type="match status" value="1"/>
</dbReference>
<dbReference type="PROSITE" id="PS50977">
    <property type="entry name" value="HTH_TETR_2"/>
    <property type="match status" value="1"/>
</dbReference>
<dbReference type="InterPro" id="IPR036271">
    <property type="entry name" value="Tet_transcr_reg_TetR-rel_C_sf"/>
</dbReference>
<dbReference type="PRINTS" id="PR00455">
    <property type="entry name" value="HTHTETR"/>
</dbReference>
<dbReference type="GO" id="GO:0003677">
    <property type="term" value="F:DNA binding"/>
    <property type="evidence" value="ECO:0007669"/>
    <property type="project" value="UniProtKB-UniRule"/>
</dbReference>
<dbReference type="Pfam" id="PF00440">
    <property type="entry name" value="TetR_N"/>
    <property type="match status" value="1"/>
</dbReference>
<name>A0A147ERF4_9MICO</name>
<comment type="caution">
    <text evidence="6">The sequence shown here is derived from an EMBL/GenBank/DDBJ whole genome shotgun (WGS) entry which is preliminary data.</text>
</comment>
<sequence length="193" mass="20196">MARTAGFDRRAVVRAAMDVFWSVGYEGAAISDLEQATGLRRSSIYNSFGSKRGLFDAAVEQYLDTVIRPRVRLLHDDEVAPDAIVAYLEGLRAALADPASHSARSGCLLINTAGSPIGHDAAVAATVAAYRSELRAALGRGVAARLPHLEQRDADRLADACTGQVIAALALARIDGASAVAAIDTALALIRAA</sequence>
<organism evidence="6 7">
    <name type="scientific">Leucobacter chromiiresistens</name>
    <dbReference type="NCBI Taxonomy" id="1079994"/>
    <lineage>
        <taxon>Bacteria</taxon>
        <taxon>Bacillati</taxon>
        <taxon>Actinomycetota</taxon>
        <taxon>Actinomycetes</taxon>
        <taxon>Micrococcales</taxon>
        <taxon>Microbacteriaceae</taxon>
        <taxon>Leucobacter</taxon>
    </lineage>
</organism>
<dbReference type="SUPFAM" id="SSF48498">
    <property type="entry name" value="Tetracyclin repressor-like, C-terminal domain"/>
    <property type="match status" value="1"/>
</dbReference>
<keyword evidence="7" id="KW-1185">Reference proteome</keyword>
<gene>
    <name evidence="6" type="ORF">NS354_02020</name>
</gene>
<dbReference type="PANTHER" id="PTHR47506">
    <property type="entry name" value="TRANSCRIPTIONAL REGULATORY PROTEIN"/>
    <property type="match status" value="1"/>
</dbReference>
<dbReference type="PANTHER" id="PTHR47506:SF1">
    <property type="entry name" value="HTH-TYPE TRANSCRIPTIONAL REGULATOR YJDC"/>
    <property type="match status" value="1"/>
</dbReference>